<dbReference type="OrthoDB" id="270189at2759"/>
<dbReference type="GeneID" id="19897027"/>
<dbReference type="HOGENOM" id="CLU_064761_3_0_1"/>
<evidence type="ECO:0000313" key="7">
    <source>
        <dbReference type="Proteomes" id="UP000011958"/>
    </source>
</evidence>
<dbReference type="Pfam" id="PF00929">
    <property type="entry name" value="RNase_T"/>
    <property type="match status" value="1"/>
</dbReference>
<dbReference type="InterPro" id="IPR036397">
    <property type="entry name" value="RNaseH_sf"/>
</dbReference>
<dbReference type="VEuPathDB" id="FungiDB:PNEG_03340"/>
<dbReference type="CDD" id="cd06135">
    <property type="entry name" value="Orn"/>
    <property type="match status" value="1"/>
</dbReference>
<accession>M7NLZ8</accession>
<dbReference type="EMBL" id="AFWA02000017">
    <property type="protein sequence ID" value="EMR08166.1"/>
    <property type="molecule type" value="Genomic_DNA"/>
</dbReference>
<evidence type="ECO:0000256" key="4">
    <source>
        <dbReference type="ARBA" id="ARBA00022839"/>
    </source>
</evidence>
<dbReference type="Proteomes" id="UP000011958">
    <property type="component" value="Unassembled WGS sequence"/>
</dbReference>
<dbReference type="eggNOG" id="KOG3242">
    <property type="taxonomic scope" value="Eukaryota"/>
</dbReference>
<dbReference type="SMART" id="SM00479">
    <property type="entry name" value="EXOIII"/>
    <property type="match status" value="1"/>
</dbReference>
<evidence type="ECO:0000256" key="1">
    <source>
        <dbReference type="ARBA" id="ARBA00009921"/>
    </source>
</evidence>
<keyword evidence="4" id="KW-0269">Exonuclease</keyword>
<dbReference type="Gene3D" id="3.30.420.10">
    <property type="entry name" value="Ribonuclease H-like superfamily/Ribonuclease H"/>
    <property type="match status" value="1"/>
</dbReference>
<dbReference type="GO" id="GO:0005739">
    <property type="term" value="C:mitochondrion"/>
    <property type="evidence" value="ECO:0007669"/>
    <property type="project" value="TreeGrafter"/>
</dbReference>
<dbReference type="AlphaFoldDB" id="M7NLZ8"/>
<reference evidence="7" key="1">
    <citation type="journal article" date="2016" name="Nat. Commun.">
        <title>Genome analysis of three Pneumocystis species reveals adaptation mechanisms to life exclusively in mammalian hosts.</title>
        <authorList>
            <person name="Ma L."/>
            <person name="Chen Z."/>
            <person name="Huang D.W."/>
            <person name="Kutty G."/>
            <person name="Ishihara M."/>
            <person name="Wang H."/>
            <person name="Abouelleil A."/>
            <person name="Bishop L."/>
            <person name="Davey E."/>
            <person name="Deng R."/>
            <person name="Deng X."/>
            <person name="Fan L."/>
            <person name="Fantoni G."/>
            <person name="Fitzgerald M."/>
            <person name="Gogineni E."/>
            <person name="Goldberg J.M."/>
            <person name="Handley G."/>
            <person name="Hu X."/>
            <person name="Huber C."/>
            <person name="Jiao X."/>
            <person name="Jones K."/>
            <person name="Levin J.Z."/>
            <person name="Liu Y."/>
            <person name="Macdonald P."/>
            <person name="Melnikov A."/>
            <person name="Raley C."/>
            <person name="Sassi M."/>
            <person name="Sherman B.T."/>
            <person name="Song X."/>
            <person name="Sykes S."/>
            <person name="Tran B."/>
            <person name="Walsh L."/>
            <person name="Xia Y."/>
            <person name="Yang J."/>
            <person name="Young S."/>
            <person name="Zeng Q."/>
            <person name="Zheng X."/>
            <person name="Stephens R."/>
            <person name="Nusbaum C."/>
            <person name="Birren B.W."/>
            <person name="Azadi P."/>
            <person name="Lempicki R.A."/>
            <person name="Cuomo C.A."/>
            <person name="Kovacs J.A."/>
        </authorList>
    </citation>
    <scope>NUCLEOTIDE SEQUENCE [LARGE SCALE GENOMIC DNA]</scope>
    <source>
        <strain evidence="7">B123</strain>
    </source>
</reference>
<evidence type="ECO:0000259" key="5">
    <source>
        <dbReference type="SMART" id="SM00479"/>
    </source>
</evidence>
<dbReference type="InterPro" id="IPR022894">
    <property type="entry name" value="Oligoribonuclease"/>
</dbReference>
<dbReference type="InterPro" id="IPR013520">
    <property type="entry name" value="Ribonucl_H"/>
</dbReference>
<dbReference type="GO" id="GO:0003676">
    <property type="term" value="F:nucleic acid binding"/>
    <property type="evidence" value="ECO:0007669"/>
    <property type="project" value="InterPro"/>
</dbReference>
<evidence type="ECO:0000313" key="6">
    <source>
        <dbReference type="EMBL" id="EMR08166.1"/>
    </source>
</evidence>
<feature type="domain" description="Exonuclease" evidence="5">
    <location>
        <begin position="23"/>
        <end position="199"/>
    </location>
</feature>
<dbReference type="RefSeq" id="XP_007875419.1">
    <property type="nucleotide sequence ID" value="XM_007877228.1"/>
</dbReference>
<evidence type="ECO:0000256" key="3">
    <source>
        <dbReference type="ARBA" id="ARBA00022801"/>
    </source>
</evidence>
<sequence>MNCILWKSLTTKSLTTRIMIQNPMIWVDCEMSGLDPEKHELLEIAVLITDGNLNIIESKGFQRVIHHPEHILNSMDSWCRKYHEENGLIQSVLSSSHTLVSTEIELLDYLQKYISKPKVALLAGNSVYVDRAFLSRYIPSVLEYLHYRIIDVSTIKELARCWNYEVFQSAPKKKANHRAMDDILGSIEELKYYKKAWLI</sequence>
<organism evidence="6 7">
    <name type="scientific">Pneumocystis murina (strain B123)</name>
    <name type="common">Mouse pneumocystis pneumonia agent</name>
    <name type="synonym">Pneumocystis carinii f. sp. muris</name>
    <dbReference type="NCBI Taxonomy" id="1069680"/>
    <lineage>
        <taxon>Eukaryota</taxon>
        <taxon>Fungi</taxon>
        <taxon>Dikarya</taxon>
        <taxon>Ascomycota</taxon>
        <taxon>Taphrinomycotina</taxon>
        <taxon>Pneumocystomycetes</taxon>
        <taxon>Pneumocystaceae</taxon>
        <taxon>Pneumocystis</taxon>
    </lineage>
</organism>
<keyword evidence="7" id="KW-1185">Reference proteome</keyword>
<comment type="similarity">
    <text evidence="1">Belongs to the oligoribonuclease family.</text>
</comment>
<gene>
    <name evidence="6" type="ORF">PNEG_03340</name>
</gene>
<dbReference type="FunFam" id="3.30.420.10:FF:000003">
    <property type="entry name" value="Oligoribonuclease"/>
    <property type="match status" value="1"/>
</dbReference>
<comment type="caution">
    <text evidence="6">The sequence shown here is derived from an EMBL/GenBank/DDBJ whole genome shotgun (WGS) entry which is preliminary data.</text>
</comment>
<keyword evidence="3" id="KW-0378">Hydrolase</keyword>
<dbReference type="OMA" id="AFFHYRN"/>
<dbReference type="GO" id="GO:0000175">
    <property type="term" value="F:3'-5'-RNA exonuclease activity"/>
    <property type="evidence" value="ECO:0007669"/>
    <property type="project" value="InterPro"/>
</dbReference>
<dbReference type="NCBIfam" id="NF003765">
    <property type="entry name" value="PRK05359.1"/>
    <property type="match status" value="1"/>
</dbReference>
<dbReference type="PANTHER" id="PTHR11046">
    <property type="entry name" value="OLIGORIBONUCLEASE, MITOCHONDRIAL"/>
    <property type="match status" value="1"/>
</dbReference>
<dbReference type="PANTHER" id="PTHR11046:SF0">
    <property type="entry name" value="OLIGORIBONUCLEASE, MITOCHONDRIAL"/>
    <property type="match status" value="1"/>
</dbReference>
<dbReference type="SUPFAM" id="SSF53098">
    <property type="entry name" value="Ribonuclease H-like"/>
    <property type="match status" value="1"/>
</dbReference>
<keyword evidence="2" id="KW-0540">Nuclease</keyword>
<protein>
    <recommendedName>
        <fullName evidence="5">Exonuclease domain-containing protein</fullName>
    </recommendedName>
</protein>
<evidence type="ECO:0000256" key="2">
    <source>
        <dbReference type="ARBA" id="ARBA00022722"/>
    </source>
</evidence>
<dbReference type="STRING" id="1069680.M7NLZ8"/>
<dbReference type="InterPro" id="IPR012337">
    <property type="entry name" value="RNaseH-like_sf"/>
</dbReference>
<proteinExistence type="inferred from homology"/>
<name>M7NLZ8_PNEMU</name>